<dbReference type="InterPro" id="IPR023631">
    <property type="entry name" value="Amidase_dom"/>
</dbReference>
<evidence type="ECO:0000313" key="3">
    <source>
        <dbReference type="Proteomes" id="UP001233164"/>
    </source>
</evidence>
<dbReference type="Proteomes" id="UP001233164">
    <property type="component" value="Unassembled WGS sequence"/>
</dbReference>
<dbReference type="PANTHER" id="PTHR11895">
    <property type="entry name" value="TRANSAMIDASE"/>
    <property type="match status" value="1"/>
</dbReference>
<organism evidence="2 3">
    <name type="scientific">Rhodococcus indonesiensis</name>
    <dbReference type="NCBI Taxonomy" id="3055869"/>
    <lineage>
        <taxon>Bacteria</taxon>
        <taxon>Bacillati</taxon>
        <taxon>Actinomycetota</taxon>
        <taxon>Actinomycetes</taxon>
        <taxon>Mycobacteriales</taxon>
        <taxon>Nocardiaceae</taxon>
        <taxon>Rhodococcus</taxon>
    </lineage>
</organism>
<dbReference type="Pfam" id="PF01425">
    <property type="entry name" value="Amidase"/>
    <property type="match status" value="1"/>
</dbReference>
<dbReference type="RefSeq" id="WP_289379328.1">
    <property type="nucleotide sequence ID" value="NZ_JAUBOF010000041.1"/>
</dbReference>
<gene>
    <name evidence="2" type="ORF">QT969_13295</name>
</gene>
<feature type="non-terminal residue" evidence="2">
    <location>
        <position position="117"/>
    </location>
</feature>
<accession>A0ABT7RNP6</accession>
<comment type="caution">
    <text evidence="2">The sequence shown here is derived from an EMBL/GenBank/DDBJ whole genome shotgun (WGS) entry which is preliminary data.</text>
</comment>
<protein>
    <submittedName>
        <fullName evidence="2">Amidase family protein</fullName>
    </submittedName>
</protein>
<dbReference type="EMBL" id="JAUBOF010000041">
    <property type="protein sequence ID" value="MDM7489260.1"/>
    <property type="molecule type" value="Genomic_DNA"/>
</dbReference>
<keyword evidence="3" id="KW-1185">Reference proteome</keyword>
<evidence type="ECO:0000313" key="2">
    <source>
        <dbReference type="EMBL" id="MDM7489260.1"/>
    </source>
</evidence>
<name>A0ABT7RNP6_9NOCA</name>
<feature type="domain" description="Amidase" evidence="1">
    <location>
        <begin position="33"/>
        <end position="116"/>
    </location>
</feature>
<proteinExistence type="predicted"/>
<dbReference type="Gene3D" id="3.90.1300.10">
    <property type="entry name" value="Amidase signature (AS) domain"/>
    <property type="match status" value="1"/>
</dbReference>
<reference evidence="2 3" key="1">
    <citation type="submission" date="2023-06" db="EMBL/GenBank/DDBJ databases">
        <title>Rhodococcus indonesiensis sp. nov a new member of the Rhodococcus ruber lineage isolated from a sediment of neutral hot spring.</title>
        <authorList>
            <person name="Kusuma A.B."/>
            <person name="Fenylestari G."/>
            <person name="Ammar F."/>
            <person name="Nouioui I."/>
            <person name="Goodfellow M."/>
        </authorList>
    </citation>
    <scope>NUCLEOTIDE SEQUENCE [LARGE SCALE GENOMIC DNA]</scope>
    <source>
        <strain evidence="2 3">CSLK01-03</strain>
    </source>
</reference>
<dbReference type="InterPro" id="IPR036928">
    <property type="entry name" value="AS_sf"/>
</dbReference>
<dbReference type="PANTHER" id="PTHR11895:SF176">
    <property type="entry name" value="AMIDASE AMID-RELATED"/>
    <property type="match status" value="1"/>
</dbReference>
<evidence type="ECO:0000259" key="1">
    <source>
        <dbReference type="Pfam" id="PF01425"/>
    </source>
</evidence>
<sequence>MSTRASDLSLGEQVGAVRTGSVTAEDLATQVRRAIELREPELGAWVCLSSTTAEQARAVDRGLGSAPLAGLSVGVKDLIDVAGMPTRAGSTVTSPNAVGTDAACVSRLRSLGAIVQG</sequence>
<dbReference type="InterPro" id="IPR000120">
    <property type="entry name" value="Amidase"/>
</dbReference>
<dbReference type="SUPFAM" id="SSF75304">
    <property type="entry name" value="Amidase signature (AS) enzymes"/>
    <property type="match status" value="1"/>
</dbReference>